<reference evidence="2 3" key="2">
    <citation type="journal article" date="2012" name="Stand. Genomic Sci.">
        <title>Complete genome sequence of the aquatic bacterium Runella slithyformis type strain (LSU 4(T)).</title>
        <authorList>
            <person name="Copeland A."/>
            <person name="Zhang X."/>
            <person name="Misra M."/>
            <person name="Lapidus A."/>
            <person name="Nolan M."/>
            <person name="Lucas S."/>
            <person name="Deshpande S."/>
            <person name="Cheng J.F."/>
            <person name="Tapia R."/>
            <person name="Goodwin L.A."/>
            <person name="Pitluck S."/>
            <person name="Liolios K."/>
            <person name="Pagani I."/>
            <person name="Ivanova N."/>
            <person name="Mikhailova N."/>
            <person name="Pati A."/>
            <person name="Chen A."/>
            <person name="Palaniappan K."/>
            <person name="Land M."/>
            <person name="Hauser L."/>
            <person name="Pan C."/>
            <person name="Jeffries C.D."/>
            <person name="Detter J.C."/>
            <person name="Brambilla E.M."/>
            <person name="Rohde M."/>
            <person name="Djao O.D."/>
            <person name="Goker M."/>
            <person name="Sikorski J."/>
            <person name="Tindall B.J."/>
            <person name="Woyke T."/>
            <person name="Bristow J."/>
            <person name="Eisen J.A."/>
            <person name="Markowitz V."/>
            <person name="Hugenholtz P."/>
            <person name="Kyrpides N.C."/>
            <person name="Klenk H.P."/>
            <person name="Mavromatis K."/>
        </authorList>
    </citation>
    <scope>NUCLEOTIDE SEQUENCE [LARGE SCALE GENOMIC DNA]</scope>
    <source>
        <strain evidence="3">ATCC 29530 / DSM 19594 / LMG 11500 / NCIMB 11436 / LSU 4</strain>
    </source>
</reference>
<evidence type="ECO:0000313" key="3">
    <source>
        <dbReference type="Proteomes" id="UP000000493"/>
    </source>
</evidence>
<dbReference type="RefSeq" id="WP_013926988.1">
    <property type="nucleotide sequence ID" value="NC_015703.1"/>
</dbReference>
<dbReference type="KEGG" id="rsi:Runsl_1242"/>
<proteinExistence type="predicted"/>
<sequence length="238" mass="26941">MYTAGILLEKLKKGGGIYAKKDGIKVYATTEINSESVLFAADTKNTYRKWKKGDQIGYLVENWNGEFVSANGSLWLFLPVKYWRRRTFDWVRDIMPAYLRIEDDSFVIESDLNAVLDDVLKDEKSEFAKELELYTSGLTIAQRPSDFFKEGEKWVLKFTNGATVDFEEYKKLSNAQRAAFGTDLKNNFNGNNNSGTGSGTKTSFFTTTNVIIGVGILAALGIVLFLIFRRNGRVTKRQ</sequence>
<keyword evidence="1" id="KW-0812">Transmembrane</keyword>
<gene>
    <name evidence="2" type="ordered locus">Runsl_1242</name>
</gene>
<reference evidence="3" key="1">
    <citation type="submission" date="2011-06" db="EMBL/GenBank/DDBJ databases">
        <title>The complete genome of chromosome of Runella slithyformis DSM 19594.</title>
        <authorList>
            <consortium name="US DOE Joint Genome Institute (JGI-PGF)"/>
            <person name="Lucas S."/>
            <person name="Han J."/>
            <person name="Lapidus A."/>
            <person name="Bruce D."/>
            <person name="Goodwin L."/>
            <person name="Pitluck S."/>
            <person name="Peters L."/>
            <person name="Kyrpides N."/>
            <person name="Mavromatis K."/>
            <person name="Ivanova N."/>
            <person name="Ovchinnikova G."/>
            <person name="Zhang X."/>
            <person name="Misra M."/>
            <person name="Detter J.C."/>
            <person name="Tapia R."/>
            <person name="Han C."/>
            <person name="Land M."/>
            <person name="Hauser L."/>
            <person name="Markowitz V."/>
            <person name="Cheng J.-F."/>
            <person name="Hugenholtz P."/>
            <person name="Woyke T."/>
            <person name="Wu D."/>
            <person name="Tindall B."/>
            <person name="Faehrich R."/>
            <person name="Brambilla E."/>
            <person name="Klenk H.-P."/>
            <person name="Eisen J.A."/>
        </authorList>
    </citation>
    <scope>NUCLEOTIDE SEQUENCE [LARGE SCALE GENOMIC DNA]</scope>
    <source>
        <strain evidence="3">ATCC 29530 / DSM 19594 / LMG 11500 / NCIMB 11436 / LSU 4</strain>
    </source>
</reference>
<evidence type="ECO:0000256" key="1">
    <source>
        <dbReference type="SAM" id="Phobius"/>
    </source>
</evidence>
<dbReference type="Proteomes" id="UP000000493">
    <property type="component" value="Chromosome"/>
</dbReference>
<protein>
    <submittedName>
        <fullName evidence="2">Uncharacterized protein</fullName>
    </submittedName>
</protein>
<keyword evidence="1" id="KW-1133">Transmembrane helix</keyword>
<organism evidence="2 3">
    <name type="scientific">Runella slithyformis (strain ATCC 29530 / DSM 19594 / LMG 11500 / NCIMB 11436 / LSU 4)</name>
    <dbReference type="NCBI Taxonomy" id="761193"/>
    <lineage>
        <taxon>Bacteria</taxon>
        <taxon>Pseudomonadati</taxon>
        <taxon>Bacteroidota</taxon>
        <taxon>Cytophagia</taxon>
        <taxon>Cytophagales</taxon>
        <taxon>Spirosomataceae</taxon>
        <taxon>Runella</taxon>
    </lineage>
</organism>
<accession>A0A7U4E521</accession>
<evidence type="ECO:0000313" key="2">
    <source>
        <dbReference type="EMBL" id="AEI47669.1"/>
    </source>
</evidence>
<keyword evidence="1" id="KW-0472">Membrane</keyword>
<name>A0A7U4E521_RUNSL</name>
<feature type="transmembrane region" description="Helical" evidence="1">
    <location>
        <begin position="210"/>
        <end position="228"/>
    </location>
</feature>
<keyword evidence="3" id="KW-1185">Reference proteome</keyword>
<dbReference type="EMBL" id="CP002859">
    <property type="protein sequence ID" value="AEI47669.1"/>
    <property type="molecule type" value="Genomic_DNA"/>
</dbReference>
<dbReference type="AlphaFoldDB" id="A0A7U4E521"/>